<organism evidence="1 2">
    <name type="scientific">Candidatus Defluviibacterium haderslevense</name>
    <dbReference type="NCBI Taxonomy" id="2981993"/>
    <lineage>
        <taxon>Bacteria</taxon>
        <taxon>Pseudomonadati</taxon>
        <taxon>Bacteroidota</taxon>
        <taxon>Saprospiria</taxon>
        <taxon>Saprospirales</taxon>
        <taxon>Saprospiraceae</taxon>
        <taxon>Candidatus Defluviibacterium</taxon>
    </lineage>
</organism>
<dbReference type="SUPFAM" id="SSF52058">
    <property type="entry name" value="L domain-like"/>
    <property type="match status" value="1"/>
</dbReference>
<gene>
    <name evidence="1" type="ORF">IPO85_06135</name>
</gene>
<reference evidence="1 2" key="1">
    <citation type="submission" date="2020-10" db="EMBL/GenBank/DDBJ databases">
        <title>Connecting structure to function with the recovery of over 1000 high-quality activated sludge metagenome-assembled genomes encoding full-length rRNA genes using long-read sequencing.</title>
        <authorList>
            <person name="Singleton C.M."/>
            <person name="Petriglieri F."/>
            <person name="Kristensen J.M."/>
            <person name="Kirkegaard R.H."/>
            <person name="Michaelsen T.Y."/>
            <person name="Andersen M.H."/>
            <person name="Karst S.M."/>
            <person name="Dueholm M.S."/>
            <person name="Nielsen P.H."/>
            <person name="Albertsen M."/>
        </authorList>
    </citation>
    <scope>NUCLEOTIDE SEQUENCE [LARGE SCALE GENOMIC DNA]</scope>
    <source>
        <strain evidence="1">Ribe_18-Q3-R11-54_BAT3C.373</strain>
    </source>
</reference>
<dbReference type="EMBL" id="JADKFW010000004">
    <property type="protein sequence ID" value="MBK9717081.1"/>
    <property type="molecule type" value="Genomic_DNA"/>
</dbReference>
<evidence type="ECO:0000313" key="2">
    <source>
        <dbReference type="Proteomes" id="UP000808349"/>
    </source>
</evidence>
<dbReference type="Proteomes" id="UP000808349">
    <property type="component" value="Unassembled WGS sequence"/>
</dbReference>
<accession>A0A9D7S8Y2</accession>
<dbReference type="AlphaFoldDB" id="A0A9D7S8Y2"/>
<comment type="caution">
    <text evidence="1">The sequence shown here is derived from an EMBL/GenBank/DDBJ whole genome shotgun (WGS) entry which is preliminary data.</text>
</comment>
<sequence>MNPSLTYDLNPLEISECSKLRSLIPFPKLKSIWQFNMMNNEQLINLNGMDSVERITYLTISENKHLEDISALSQIKNIQHFARIINNPKLSDIGSFRNIDLERMDSLVLVDNPLLSYCHYPNICDYLSNTNNYARIQGNALHCEDRSSISAQCQLLPFKLLDFTATLDQSKVALNWITVNETKLRTISLEHQDPSGSWNIIDSMSIAYQKLAGKNYYRFIHDAPQQGDNNYQLRFEDLAGNSKYSQVLTVYLKTTGTVEYISKQTKNSFWLESPSKISSFILFDQIGRVVKSGNGHSTLVEVQCADIPSGLYFLRLELENKINISIKLFL</sequence>
<evidence type="ECO:0000313" key="1">
    <source>
        <dbReference type="EMBL" id="MBK9717081.1"/>
    </source>
</evidence>
<proteinExistence type="predicted"/>
<protein>
    <recommendedName>
        <fullName evidence="3">T9SS type A sorting domain-containing protein</fullName>
    </recommendedName>
</protein>
<name>A0A9D7S8Y2_9BACT</name>
<evidence type="ECO:0008006" key="3">
    <source>
        <dbReference type="Google" id="ProtNLM"/>
    </source>
</evidence>